<accession>A0ABR9G8V4</accession>
<dbReference type="InterPro" id="IPR027387">
    <property type="entry name" value="Cytb/b6-like_sf"/>
</dbReference>
<evidence type="ECO:0000256" key="15">
    <source>
        <dbReference type="SAM" id="Phobius"/>
    </source>
</evidence>
<evidence type="ECO:0000256" key="3">
    <source>
        <dbReference type="ARBA" id="ARBA00011649"/>
    </source>
</evidence>
<sequence length="434" mass="48980">MANVFSTIGDWVTERAPGLMPVYRKHMTEYYAPKNFNLWYYFGSLALLVLVNQIVTGIFLTMNYDPSATGAFDSVQYIMRDVEWGWLIRYMHSTGASLFFVVVYLHMFRGVMYGSYKQPRELVWLLGMLIFLVLMAEAFMGYVLPWGNMSFWGAKVIVSLFGTIPVIGKDLVEWIMGDFLPADATLNRFFALHVIALPLVLLLLVVLHLAALHEVGSNNPDGVDVKHGPKGNRWDALKPADGIPFHPYYTVKDLVGVGLFLAIAAFIIFFQPTLGGWFLEHDNSIAANNLVTPAQIKPVWYFTPFYAIVRMIPSALGTAVWGVLGMFGSIALLFALPWIDVGKVKSIRYRGTGYKAALTLFVLAFLGLAMIGTDMTDELFPKLFGQDIDITAWDNNFGRVLVLIYFGFFVFLWLYTHLGWEKTKPVPERVTTHD</sequence>
<evidence type="ECO:0000256" key="11">
    <source>
        <dbReference type="ARBA" id="ARBA00022989"/>
    </source>
</evidence>
<feature type="transmembrane region" description="Helical" evidence="15">
    <location>
        <begin position="322"/>
        <end position="341"/>
    </location>
</feature>
<keyword evidence="10 14" id="KW-0249">Electron transport</keyword>
<dbReference type="InterPro" id="IPR030689">
    <property type="entry name" value="Cytochrome_b"/>
</dbReference>
<dbReference type="Pfam" id="PF00033">
    <property type="entry name" value="Cytochrome_B"/>
    <property type="match status" value="1"/>
</dbReference>
<keyword evidence="12" id="KW-0408">Iron</keyword>
<evidence type="ECO:0000256" key="1">
    <source>
        <dbReference type="ARBA" id="ARBA00002444"/>
    </source>
</evidence>
<dbReference type="PANTHER" id="PTHR19271:SF16">
    <property type="entry name" value="CYTOCHROME B"/>
    <property type="match status" value="1"/>
</dbReference>
<dbReference type="InterPro" id="IPR005798">
    <property type="entry name" value="Cyt_b/b6_C"/>
</dbReference>
<dbReference type="RefSeq" id="WP_192555316.1">
    <property type="nucleotide sequence ID" value="NZ_JACZZA010000004.1"/>
</dbReference>
<evidence type="ECO:0000259" key="17">
    <source>
        <dbReference type="PROSITE" id="PS51003"/>
    </source>
</evidence>
<evidence type="ECO:0000256" key="13">
    <source>
        <dbReference type="ARBA" id="ARBA00023136"/>
    </source>
</evidence>
<feature type="transmembrane region" description="Helical" evidence="15">
    <location>
        <begin position="254"/>
        <end position="279"/>
    </location>
</feature>
<keyword evidence="8 14" id="KW-0812">Transmembrane</keyword>
<feature type="transmembrane region" description="Helical" evidence="15">
    <location>
        <begin position="397"/>
        <end position="415"/>
    </location>
</feature>
<name>A0ABR9G8V4_9GAMM</name>
<comment type="function">
    <text evidence="1 14">Component of the ubiquinol-cytochrome c reductase complex (complex III or cytochrome b-c1 complex), which is a respiratory chain that generates an electrochemical potential coupled to ATP synthesis.</text>
</comment>
<dbReference type="PROSITE" id="PS51002">
    <property type="entry name" value="CYTB_NTER"/>
    <property type="match status" value="1"/>
</dbReference>
<keyword evidence="5 14" id="KW-0813">Transport</keyword>
<evidence type="ECO:0000313" key="19">
    <source>
        <dbReference type="Proteomes" id="UP000651010"/>
    </source>
</evidence>
<dbReference type="PIRSF" id="PIRSF038885">
    <property type="entry name" value="COB"/>
    <property type="match status" value="1"/>
</dbReference>
<dbReference type="Pfam" id="PF00032">
    <property type="entry name" value="Cytochrom_B_C"/>
    <property type="match status" value="1"/>
</dbReference>
<evidence type="ECO:0000256" key="14">
    <source>
        <dbReference type="RuleBase" id="RU003385"/>
    </source>
</evidence>
<dbReference type="PROSITE" id="PS51003">
    <property type="entry name" value="CYTB_CTER"/>
    <property type="match status" value="1"/>
</dbReference>
<evidence type="ECO:0000256" key="2">
    <source>
        <dbReference type="ARBA" id="ARBA00004141"/>
    </source>
</evidence>
<dbReference type="Proteomes" id="UP000651010">
    <property type="component" value="Unassembled WGS sequence"/>
</dbReference>
<dbReference type="EMBL" id="JACZZA010000004">
    <property type="protein sequence ID" value="MBE1160452.1"/>
    <property type="molecule type" value="Genomic_DNA"/>
</dbReference>
<keyword evidence="11 15" id="KW-1133">Transmembrane helix</keyword>
<dbReference type="Gene3D" id="1.20.810.10">
    <property type="entry name" value="Cytochrome Bc1 Complex, Chain C"/>
    <property type="match status" value="1"/>
</dbReference>
<reference evidence="18 19" key="1">
    <citation type="submission" date="2020-09" db="EMBL/GenBank/DDBJ databases">
        <title>Dyella sp. 7MK23 isolated from forest soil.</title>
        <authorList>
            <person name="Fu J."/>
        </authorList>
    </citation>
    <scope>NUCLEOTIDE SEQUENCE [LARGE SCALE GENOMIC DNA]</scope>
    <source>
        <strain evidence="18 19">7MK23</strain>
    </source>
</reference>
<evidence type="ECO:0000256" key="12">
    <source>
        <dbReference type="ARBA" id="ARBA00023004"/>
    </source>
</evidence>
<evidence type="ECO:0000256" key="9">
    <source>
        <dbReference type="ARBA" id="ARBA00022723"/>
    </source>
</evidence>
<comment type="caution">
    <text evidence="18">The sequence shown here is derived from an EMBL/GenBank/DDBJ whole genome shotgun (WGS) entry which is preliminary data.</text>
</comment>
<dbReference type="CDD" id="cd00284">
    <property type="entry name" value="Cytochrome_b_N"/>
    <property type="match status" value="1"/>
</dbReference>
<evidence type="ECO:0000256" key="6">
    <source>
        <dbReference type="ARBA" id="ARBA00022617"/>
    </source>
</evidence>
<feature type="transmembrane region" description="Helical" evidence="15">
    <location>
        <begin position="149"/>
        <end position="168"/>
    </location>
</feature>
<dbReference type="SUPFAM" id="SSF81342">
    <property type="entry name" value="Transmembrane di-heme cytochromes"/>
    <property type="match status" value="1"/>
</dbReference>
<feature type="transmembrane region" description="Helical" evidence="15">
    <location>
        <begin position="122"/>
        <end position="143"/>
    </location>
</feature>
<keyword evidence="7 14" id="KW-0679">Respiratory chain</keyword>
<dbReference type="InterPro" id="IPR005797">
    <property type="entry name" value="Cyt_b/b6_N"/>
</dbReference>
<comment type="cofactor">
    <cofactor evidence="14">
        <name>heme b</name>
        <dbReference type="ChEBI" id="CHEBI:60344"/>
    </cofactor>
    <text evidence="14">Binds 2 heme groups non-covalently.</text>
</comment>
<organism evidence="18 19">
    <name type="scientific">Dyella acidiphila</name>
    <dbReference type="NCBI Taxonomy" id="2775866"/>
    <lineage>
        <taxon>Bacteria</taxon>
        <taxon>Pseudomonadati</taxon>
        <taxon>Pseudomonadota</taxon>
        <taxon>Gammaproteobacteria</taxon>
        <taxon>Lysobacterales</taxon>
        <taxon>Rhodanobacteraceae</taxon>
        <taxon>Dyella</taxon>
    </lineage>
</organism>
<dbReference type="InterPro" id="IPR016174">
    <property type="entry name" value="Di-haem_cyt_TM"/>
</dbReference>
<feature type="transmembrane region" description="Helical" evidence="15">
    <location>
        <begin position="189"/>
        <end position="211"/>
    </location>
</feature>
<evidence type="ECO:0000256" key="7">
    <source>
        <dbReference type="ARBA" id="ARBA00022660"/>
    </source>
</evidence>
<feature type="domain" description="Cytochrome b/b6 N-terminal region profile" evidence="16">
    <location>
        <begin position="8"/>
        <end position="221"/>
    </location>
</feature>
<feature type="transmembrane region" description="Helical" evidence="15">
    <location>
        <begin position="38"/>
        <end position="60"/>
    </location>
</feature>
<evidence type="ECO:0000259" key="16">
    <source>
        <dbReference type="PROSITE" id="PS51002"/>
    </source>
</evidence>
<keyword evidence="6 14" id="KW-0349">Heme</keyword>
<gene>
    <name evidence="18" type="ORF">IGX34_08620</name>
</gene>
<evidence type="ECO:0000256" key="8">
    <source>
        <dbReference type="ARBA" id="ARBA00022692"/>
    </source>
</evidence>
<protein>
    <recommendedName>
        <fullName evidence="4 14">Cytochrome b</fullName>
    </recommendedName>
</protein>
<evidence type="ECO:0000313" key="18">
    <source>
        <dbReference type="EMBL" id="MBE1160452.1"/>
    </source>
</evidence>
<dbReference type="PANTHER" id="PTHR19271">
    <property type="entry name" value="CYTOCHROME B"/>
    <property type="match status" value="1"/>
</dbReference>
<evidence type="ECO:0000256" key="10">
    <source>
        <dbReference type="ARBA" id="ARBA00022982"/>
    </source>
</evidence>
<dbReference type="InterPro" id="IPR036150">
    <property type="entry name" value="Cyt_b/b6_C_sf"/>
</dbReference>
<evidence type="ECO:0000256" key="5">
    <source>
        <dbReference type="ARBA" id="ARBA00022448"/>
    </source>
</evidence>
<dbReference type="InterPro" id="IPR048259">
    <property type="entry name" value="Cytochrome_b_N_euk/bac"/>
</dbReference>
<feature type="transmembrane region" description="Helical" evidence="15">
    <location>
        <begin position="353"/>
        <end position="372"/>
    </location>
</feature>
<proteinExistence type="inferred from homology"/>
<feature type="transmembrane region" description="Helical" evidence="15">
    <location>
        <begin position="90"/>
        <end position="110"/>
    </location>
</feature>
<comment type="subcellular location">
    <subcellularLocation>
        <location evidence="2">Membrane</location>
        <topology evidence="2">Multi-pass membrane protein</topology>
    </subcellularLocation>
</comment>
<keyword evidence="13 15" id="KW-0472">Membrane</keyword>
<feature type="domain" description="Cytochrome b/b6 C-terminal region profile" evidence="17">
    <location>
        <begin position="235"/>
        <end position="380"/>
    </location>
</feature>
<keyword evidence="9" id="KW-0479">Metal-binding</keyword>
<keyword evidence="19" id="KW-1185">Reference proteome</keyword>
<comment type="similarity">
    <text evidence="14">Belongs to the cytochrome b family.</text>
</comment>
<dbReference type="SUPFAM" id="SSF81648">
    <property type="entry name" value="a domain/subunit of cytochrome bc1 complex (Ubiquinol-cytochrome c reductase)"/>
    <property type="match status" value="1"/>
</dbReference>
<evidence type="ECO:0000256" key="4">
    <source>
        <dbReference type="ARBA" id="ARBA00013531"/>
    </source>
</evidence>
<comment type="subunit">
    <text evidence="3 14">The main subunits of complex b-c1 are: cytochrome b, cytochrome c1 and the Rieske protein.</text>
</comment>